<evidence type="ECO:0000259" key="4">
    <source>
        <dbReference type="Pfam" id="PF18998"/>
    </source>
</evidence>
<feature type="signal peptide" evidence="3">
    <location>
        <begin position="1"/>
        <end position="33"/>
    </location>
</feature>
<dbReference type="NCBIfam" id="TIGR01167">
    <property type="entry name" value="LPXTG_anchor"/>
    <property type="match status" value="1"/>
</dbReference>
<evidence type="ECO:0000256" key="2">
    <source>
        <dbReference type="SAM" id="Phobius"/>
    </source>
</evidence>
<dbReference type="PROSITE" id="PS51257">
    <property type="entry name" value="PROKAR_LIPOPROTEIN"/>
    <property type="match status" value="1"/>
</dbReference>
<feature type="chain" id="PRO_5039335453" description="Bacterial repeat domain-containing protein" evidence="3">
    <location>
        <begin position="34"/>
        <end position="940"/>
    </location>
</feature>
<feature type="compositionally biased region" description="Low complexity" evidence="1">
    <location>
        <begin position="884"/>
        <end position="901"/>
    </location>
</feature>
<name>A0A4Q5AFU7_9BIFI</name>
<evidence type="ECO:0000256" key="3">
    <source>
        <dbReference type="SAM" id="SignalP"/>
    </source>
</evidence>
<evidence type="ECO:0000256" key="1">
    <source>
        <dbReference type="SAM" id="MobiDB-lite"/>
    </source>
</evidence>
<gene>
    <name evidence="5" type="ORF">PG2032B_0999</name>
</gene>
<dbReference type="AlphaFoldDB" id="A0A4Q5AFU7"/>
<proteinExistence type="predicted"/>
<feature type="region of interest" description="Disordered" evidence="1">
    <location>
        <begin position="586"/>
        <end position="611"/>
    </location>
</feature>
<comment type="caution">
    <text evidence="5">The sequence shown here is derived from an EMBL/GenBank/DDBJ whole genome shotgun (WGS) entry which is preliminary data.</text>
</comment>
<dbReference type="RefSeq" id="WP_129853625.1">
    <property type="nucleotide sequence ID" value="NZ_RYUQ01000002.1"/>
</dbReference>
<feature type="compositionally biased region" description="Low complexity" evidence="1">
    <location>
        <begin position="851"/>
        <end position="863"/>
    </location>
</feature>
<keyword evidence="2" id="KW-0812">Transmembrane</keyword>
<dbReference type="Pfam" id="PF18998">
    <property type="entry name" value="Flg_new_2"/>
    <property type="match status" value="1"/>
</dbReference>
<keyword evidence="2" id="KW-0472">Membrane</keyword>
<keyword evidence="2" id="KW-1133">Transmembrane helix</keyword>
<organism evidence="5 6">
    <name type="scientific">Bifidobacterium pseudolongum subsp. globosum</name>
    <dbReference type="NCBI Taxonomy" id="1690"/>
    <lineage>
        <taxon>Bacteria</taxon>
        <taxon>Bacillati</taxon>
        <taxon>Actinomycetota</taxon>
        <taxon>Actinomycetes</taxon>
        <taxon>Bifidobacteriales</taxon>
        <taxon>Bifidobacteriaceae</taxon>
        <taxon>Bifidobacterium</taxon>
    </lineage>
</organism>
<feature type="region of interest" description="Disordered" evidence="1">
    <location>
        <begin position="846"/>
        <end position="901"/>
    </location>
</feature>
<feature type="domain" description="Bacterial repeat" evidence="4">
    <location>
        <begin position="777"/>
        <end position="848"/>
    </location>
</feature>
<dbReference type="Proteomes" id="UP000292535">
    <property type="component" value="Unassembled WGS sequence"/>
</dbReference>
<dbReference type="EMBL" id="RYUQ01000002">
    <property type="protein sequence ID" value="RYQ26403.1"/>
    <property type="molecule type" value="Genomic_DNA"/>
</dbReference>
<keyword evidence="3" id="KW-0732">Signal</keyword>
<dbReference type="InterPro" id="IPR044060">
    <property type="entry name" value="Bacterial_rp_domain"/>
</dbReference>
<evidence type="ECO:0000313" key="5">
    <source>
        <dbReference type="EMBL" id="RYQ26403.1"/>
    </source>
</evidence>
<protein>
    <recommendedName>
        <fullName evidence="4">Bacterial repeat domain-containing protein</fullName>
    </recommendedName>
</protein>
<reference evidence="5 6" key="1">
    <citation type="submission" date="2018-12" db="EMBL/GenBank/DDBJ databases">
        <title>Unveiling genomic diversity among members of the Bifidobacterium pseudolongum species, a widely distributed gut commensal of the animal kingdom.</title>
        <authorList>
            <person name="Lugli G.A."/>
            <person name="Duranti S."/>
            <person name="Albert K."/>
            <person name="Mancabelli L."/>
            <person name="Napoli S."/>
            <person name="Viappiani A."/>
            <person name="Anzalone R."/>
            <person name="Longhi G."/>
            <person name="Milani C."/>
            <person name="Turroni F."/>
            <person name="Alessandri G."/>
            <person name="Sela D.A."/>
            <person name="Van Sinderen D."/>
            <person name="Ventura M."/>
        </authorList>
    </citation>
    <scope>NUCLEOTIDE SEQUENCE [LARGE SCALE GENOMIC DNA]</scope>
    <source>
        <strain evidence="5 6">2032B</strain>
    </source>
</reference>
<accession>A0A4Q5AFU7</accession>
<feature type="transmembrane region" description="Helical" evidence="2">
    <location>
        <begin position="916"/>
        <end position="935"/>
    </location>
</feature>
<sequence>MNTKAFRRKLTAAIGAITACATLTCGGVGAAHAEEQDTLGDSVLNAYNALNGNGMRFEKVSHPQGGLRAPDGVVDYIGNGMITEADKGQGDRGQSYSYAAASHGDWVYIGTMYGGLGVQAILSHGMASNMGMSAEAAKNLMQTMYAGHMYLGEPDGKSAGGMLFKFNVKTGETKILMSKSAGIEGGKGIIPTFRSAFEMNGKLYFEGMVMDTANPDLDQREIQTAIAMQNGFPCIYEIDPANGDKLTLVHNSVDTEGFRTLVNQKVFTSTRAIGSFKDTLIAGDLKIDANGNGAAYLVASNTPSVPGSYKVIADMASFDNLPAIHRSDVNGGGGIYQVLEFNGKLYVVVCTGSADTRNEQTGTLRSFAIYVGENNGDATNKADWSWRPLVGDTAKGAKYAYGLDASRVSAGACTLQVFGDHLYIGDYNDVSSALQGFAMNMDFVTQATNLEQSINLYRMDANENVEMLVGDANKTFPDGGSTGLGSGYGNNMNQYTWQTAVHEGKMYLSTMNTTTLLEPIAQFTNGDILHMSAQEWKDTVQYLRAFLEIVFKGDDAATFSRTRSVRPSADDPEALVEWACQQAGARAAADAPAQTDGDNDSQEEVTLTDAQRESLVKGIKDGSIEPESLDDANTAGELFAINSALGSLTPQLDEQASEEFVDAYADLLAALTALPKVPESLKKLYETLLKLASEQNMQAFFKSLPYLAKSKRGFNLFEISEDAQGGVKVETVADDGFGDPFNHGLRIFSNTDDYMLIGTANPFYGTQLWRVANTLFPVHVSAGEGGTASADKMVDVAPGATVTLTATPDDGYRFAGWKVNQGGAVIADDNTFAMPSHSVYIEARFERTADTPETPDTPDTPGTGDDEPGKPTGPGANGPSYAQPGSTTTTGTPVTGIPAGGSQQTVELASTGASTIALMVAAATAIAAGGAMIALKRKRA</sequence>
<evidence type="ECO:0000313" key="6">
    <source>
        <dbReference type="Proteomes" id="UP000292535"/>
    </source>
</evidence>